<dbReference type="GO" id="GO:0016787">
    <property type="term" value="F:hydrolase activity"/>
    <property type="evidence" value="ECO:0007669"/>
    <property type="project" value="UniProtKB-KW"/>
</dbReference>
<dbReference type="InterPro" id="IPR050079">
    <property type="entry name" value="DEAD_box_RNA_helicase"/>
</dbReference>
<dbReference type="InterPro" id="IPR044742">
    <property type="entry name" value="DEAD/DEAH_RhlB"/>
</dbReference>
<dbReference type="Pfam" id="PF00270">
    <property type="entry name" value="DEAD"/>
    <property type="match status" value="1"/>
</dbReference>
<comment type="similarity">
    <text evidence="5 7">Belongs to the DEAD box helicase family.</text>
</comment>
<feature type="domain" description="DEAD-box RNA helicase Q" evidence="11">
    <location>
        <begin position="1"/>
        <end position="29"/>
    </location>
</feature>
<evidence type="ECO:0000259" key="11">
    <source>
        <dbReference type="PROSITE" id="PS51195"/>
    </source>
</evidence>
<dbReference type="SMART" id="SM00487">
    <property type="entry name" value="DEXDc"/>
    <property type="match status" value="1"/>
</dbReference>
<feature type="region of interest" description="Disordered" evidence="8">
    <location>
        <begin position="439"/>
        <end position="565"/>
    </location>
</feature>
<dbReference type="InterPro" id="IPR000629">
    <property type="entry name" value="RNA-helicase_DEAD-box_CS"/>
</dbReference>
<evidence type="ECO:0000256" key="7">
    <source>
        <dbReference type="RuleBase" id="RU000492"/>
    </source>
</evidence>
<dbReference type="InterPro" id="IPR014014">
    <property type="entry name" value="RNA_helicase_DEAD_Q_motif"/>
</dbReference>
<feature type="short sequence motif" description="Q motif" evidence="6">
    <location>
        <begin position="1"/>
        <end position="29"/>
    </location>
</feature>
<dbReference type="InterPro" id="IPR014001">
    <property type="entry name" value="Helicase_ATP-bd"/>
</dbReference>
<feature type="compositionally biased region" description="Basic and acidic residues" evidence="8">
    <location>
        <begin position="469"/>
        <end position="565"/>
    </location>
</feature>
<reference evidence="12 13" key="1">
    <citation type="submission" date="2020-05" db="EMBL/GenBank/DDBJ databases">
        <title>Complete genome sequencing of Campylobacter and Arcobacter type strains.</title>
        <authorList>
            <person name="Miller W.G."/>
            <person name="Yee E."/>
        </authorList>
    </citation>
    <scope>NUCLEOTIDE SEQUENCE [LARGE SCALE GENOMIC DNA]</scope>
    <source>
        <strain evidence="12 13">LMG 26156</strain>
    </source>
</reference>
<feature type="compositionally biased region" description="Gly residues" evidence="8">
    <location>
        <begin position="455"/>
        <end position="468"/>
    </location>
</feature>
<feature type="domain" description="Helicase ATP-binding" evidence="9">
    <location>
        <begin position="32"/>
        <end position="199"/>
    </location>
</feature>
<gene>
    <name evidence="12" type="ORF">AVENP_0110</name>
</gene>
<dbReference type="CDD" id="cd00268">
    <property type="entry name" value="DEADc"/>
    <property type="match status" value="1"/>
</dbReference>
<dbReference type="CDD" id="cd18787">
    <property type="entry name" value="SF2_C_DEAD"/>
    <property type="match status" value="1"/>
</dbReference>
<evidence type="ECO:0000256" key="4">
    <source>
        <dbReference type="ARBA" id="ARBA00022840"/>
    </source>
</evidence>
<dbReference type="Gene3D" id="3.40.50.300">
    <property type="entry name" value="P-loop containing nucleotide triphosphate hydrolases"/>
    <property type="match status" value="2"/>
</dbReference>
<dbReference type="AlphaFoldDB" id="A0AAE7E376"/>
<dbReference type="EMBL" id="CP053840">
    <property type="protein sequence ID" value="QKF65692.1"/>
    <property type="molecule type" value="Genomic_DNA"/>
</dbReference>
<dbReference type="GO" id="GO:0005524">
    <property type="term" value="F:ATP binding"/>
    <property type="evidence" value="ECO:0007669"/>
    <property type="project" value="UniProtKB-KW"/>
</dbReference>
<keyword evidence="13" id="KW-1185">Reference proteome</keyword>
<organism evidence="12 13">
    <name type="scientific">Arcobacter venerupis</name>
    <dbReference type="NCBI Taxonomy" id="1054033"/>
    <lineage>
        <taxon>Bacteria</taxon>
        <taxon>Pseudomonadati</taxon>
        <taxon>Campylobacterota</taxon>
        <taxon>Epsilonproteobacteria</taxon>
        <taxon>Campylobacterales</taxon>
        <taxon>Arcobacteraceae</taxon>
        <taxon>Arcobacter</taxon>
    </lineage>
</organism>
<feature type="domain" description="Helicase C-terminal" evidence="10">
    <location>
        <begin position="210"/>
        <end position="371"/>
    </location>
</feature>
<dbReference type="GO" id="GO:0003724">
    <property type="term" value="F:RNA helicase activity"/>
    <property type="evidence" value="ECO:0007669"/>
    <property type="project" value="InterPro"/>
</dbReference>
<dbReference type="Pfam" id="PF00271">
    <property type="entry name" value="Helicase_C"/>
    <property type="match status" value="1"/>
</dbReference>
<dbReference type="GO" id="GO:0003676">
    <property type="term" value="F:nucleic acid binding"/>
    <property type="evidence" value="ECO:0007669"/>
    <property type="project" value="InterPro"/>
</dbReference>
<evidence type="ECO:0000259" key="10">
    <source>
        <dbReference type="PROSITE" id="PS51194"/>
    </source>
</evidence>
<dbReference type="GO" id="GO:0005829">
    <property type="term" value="C:cytosol"/>
    <property type="evidence" value="ECO:0007669"/>
    <property type="project" value="TreeGrafter"/>
</dbReference>
<dbReference type="SMART" id="SM00490">
    <property type="entry name" value="HELICc"/>
    <property type="match status" value="1"/>
</dbReference>
<dbReference type="RefSeq" id="WP_128358266.1">
    <property type="nucleotide sequence ID" value="NZ_CP053840.1"/>
</dbReference>
<evidence type="ECO:0000256" key="5">
    <source>
        <dbReference type="ARBA" id="ARBA00038437"/>
    </source>
</evidence>
<dbReference type="SUPFAM" id="SSF52540">
    <property type="entry name" value="P-loop containing nucleoside triphosphate hydrolases"/>
    <property type="match status" value="1"/>
</dbReference>
<dbReference type="PANTHER" id="PTHR47959:SF1">
    <property type="entry name" value="ATP-DEPENDENT RNA HELICASE DBPA"/>
    <property type="match status" value="1"/>
</dbReference>
<dbReference type="PANTHER" id="PTHR47959">
    <property type="entry name" value="ATP-DEPENDENT RNA HELICASE RHLE-RELATED"/>
    <property type="match status" value="1"/>
</dbReference>
<accession>A0AAE7E376</accession>
<keyword evidence="2 7" id="KW-0378">Hydrolase</keyword>
<dbReference type="KEGG" id="avp:AVENP_0110"/>
<protein>
    <submittedName>
        <fullName evidence="12">DEAD-box ATP-dependent RNA helicase</fullName>
    </submittedName>
</protein>
<proteinExistence type="inferred from homology"/>
<evidence type="ECO:0000256" key="1">
    <source>
        <dbReference type="ARBA" id="ARBA00022741"/>
    </source>
</evidence>
<dbReference type="PROSITE" id="PS51194">
    <property type="entry name" value="HELICASE_CTER"/>
    <property type="match status" value="1"/>
</dbReference>
<evidence type="ECO:0000256" key="3">
    <source>
        <dbReference type="ARBA" id="ARBA00022806"/>
    </source>
</evidence>
<dbReference type="InterPro" id="IPR027417">
    <property type="entry name" value="P-loop_NTPase"/>
</dbReference>
<dbReference type="PROSITE" id="PS00039">
    <property type="entry name" value="DEAD_ATP_HELICASE"/>
    <property type="match status" value="1"/>
</dbReference>
<evidence type="ECO:0000256" key="2">
    <source>
        <dbReference type="ARBA" id="ARBA00022801"/>
    </source>
</evidence>
<keyword evidence="1 7" id="KW-0547">Nucleotide-binding</keyword>
<keyword evidence="3 7" id="KW-0347">Helicase</keyword>
<evidence type="ECO:0000256" key="8">
    <source>
        <dbReference type="SAM" id="MobiDB-lite"/>
    </source>
</evidence>
<evidence type="ECO:0000313" key="13">
    <source>
        <dbReference type="Proteomes" id="UP000503482"/>
    </source>
</evidence>
<dbReference type="InterPro" id="IPR001650">
    <property type="entry name" value="Helicase_C-like"/>
</dbReference>
<keyword evidence="4 7" id="KW-0067">ATP-binding</keyword>
<dbReference type="Proteomes" id="UP000503482">
    <property type="component" value="Chromosome"/>
</dbReference>
<evidence type="ECO:0000259" key="9">
    <source>
        <dbReference type="PROSITE" id="PS51192"/>
    </source>
</evidence>
<dbReference type="PROSITE" id="PS51192">
    <property type="entry name" value="HELICASE_ATP_BIND_1"/>
    <property type="match status" value="1"/>
</dbReference>
<sequence length="565" mass="62488">MTFNEFNFKEQLQKAIEEAGFKEPSPIQEQAIPVITSGKDMVGQAHTGTGKTAAFGLPILNKLKGKSGVEAVVIVPTRELAMQVSDELYRFGKFLGLNTATVYGGQAYARQIKLIETASIIVATPGRFLDLLRGQKIDIKPEYVILDEADEMLDMGFLDDIKEIFTFLPKERQTLLFSATMPTAIKNLAKTILNEPEFITLTKSDVTNAKITQTFYVVDERERDDALIRLYDYKNPTKSIIFCRTKKEVDRLSTFMVSQGFMAKGLHGDMEQRQREEAIRAFKTSKLEILIATDVAARGLDVNDVSHVFNYHLPFDSESYVHRIGRTGRAGKEGVAISIVTPHEFRMLQKIEKNIGTKLEGKAIPNIDSVKEKKIVELKNQISEQEISDYALALVEDLKEEFDISTIAFKLASMISASTLVQGNNNIGKSESDIKRLIENSSRYDNDGSSSGRNSRGGRGGRFGGSRGGDSRGGDRGPRTGDRNSRGGDRDRAPRGDRPSGDRAPRPSGDRPAGDRKPSGDRAPRGDRPSGDRSPRPSGDRKPSGDRAPRPSGDRPSGDRSRKRD</sequence>
<name>A0AAE7E376_9BACT</name>
<dbReference type="InterPro" id="IPR011545">
    <property type="entry name" value="DEAD/DEAH_box_helicase_dom"/>
</dbReference>
<dbReference type="PROSITE" id="PS51195">
    <property type="entry name" value="Q_MOTIF"/>
    <property type="match status" value="1"/>
</dbReference>
<evidence type="ECO:0000313" key="12">
    <source>
        <dbReference type="EMBL" id="QKF65692.1"/>
    </source>
</evidence>
<evidence type="ECO:0000256" key="6">
    <source>
        <dbReference type="PROSITE-ProRule" id="PRU00552"/>
    </source>
</evidence>